<protein>
    <submittedName>
        <fullName evidence="1">DUF945 domain-containing protein</fullName>
    </submittedName>
</protein>
<evidence type="ECO:0000313" key="2">
    <source>
        <dbReference type="Proteomes" id="UP000529637"/>
    </source>
</evidence>
<dbReference type="AlphaFoldDB" id="A0A7Y6NRM8"/>
<name>A0A7Y6NRM8_9BURK</name>
<dbReference type="Pfam" id="PF06067">
    <property type="entry name" value="DUF932"/>
    <property type="match status" value="1"/>
</dbReference>
<evidence type="ECO:0000313" key="1">
    <source>
        <dbReference type="EMBL" id="NUZ08080.1"/>
    </source>
</evidence>
<reference evidence="1 2" key="1">
    <citation type="submission" date="2020-06" db="EMBL/GenBank/DDBJ databases">
        <title>Schlegella sp. ID0723 isolated from air conditioner.</title>
        <authorList>
            <person name="Kim D.Y."/>
            <person name="Kim D.-U."/>
        </authorList>
    </citation>
    <scope>NUCLEOTIDE SEQUENCE [LARGE SCALE GENOMIC DNA]</scope>
    <source>
        <strain evidence="1 2">ID0723</strain>
    </source>
</reference>
<dbReference type="EMBL" id="JABWMJ010000011">
    <property type="protein sequence ID" value="NUZ08080.1"/>
    <property type="molecule type" value="Genomic_DNA"/>
</dbReference>
<proteinExistence type="predicted"/>
<organism evidence="1 2">
    <name type="scientific">Piscinibacter koreensis</name>
    <dbReference type="NCBI Taxonomy" id="2742824"/>
    <lineage>
        <taxon>Bacteria</taxon>
        <taxon>Pseudomonadati</taxon>
        <taxon>Pseudomonadota</taxon>
        <taxon>Betaproteobacteria</taxon>
        <taxon>Burkholderiales</taxon>
        <taxon>Sphaerotilaceae</taxon>
        <taxon>Piscinibacter</taxon>
    </lineage>
</organism>
<dbReference type="RefSeq" id="WP_176070922.1">
    <property type="nucleotide sequence ID" value="NZ_JABWMJ010000011.1"/>
</dbReference>
<gene>
    <name evidence="1" type="ORF">HQN59_20140</name>
</gene>
<comment type="caution">
    <text evidence="1">The sequence shown here is derived from an EMBL/GenBank/DDBJ whole genome shotgun (WGS) entry which is preliminary data.</text>
</comment>
<sequence>MNTTPTLATRFARSTHVVRSEQPLPEDTMRRAAPSIFAEGKHSSRSERYTYIPTIDVLRGLRKEGFEPFMVAQSKSRVEGKTEFTKHLIRMRHAGQVSSRPEANEVILINSHDGASAYQMLAGAFRFVCCNGLVVGSVTNDIRIPHKGNIQHDVIEGAFRVLNDFEAVDASIEGMKALELSSEEERAYAAAALTLRFGERSEGQPPAPVTPDQLLEARRPEDVGHSVWSVFQRTQENTMRGGQTGRSAAGRRLQTRAVGSIDRSVNLNRALWVLAEEMRKLKG</sequence>
<keyword evidence="2" id="KW-1185">Reference proteome</keyword>
<dbReference type="InterPro" id="IPR026325">
    <property type="entry name" value="DUF932"/>
</dbReference>
<dbReference type="Proteomes" id="UP000529637">
    <property type="component" value="Unassembled WGS sequence"/>
</dbReference>
<accession>A0A7Y6NRM8</accession>